<dbReference type="GO" id="GO:0016020">
    <property type="term" value="C:membrane"/>
    <property type="evidence" value="ECO:0007669"/>
    <property type="project" value="UniProtKB-SubCell"/>
</dbReference>
<feature type="transmembrane region" description="Helical" evidence="6">
    <location>
        <begin position="406"/>
        <end position="423"/>
    </location>
</feature>
<feature type="transmembrane region" description="Helical" evidence="6">
    <location>
        <begin position="378"/>
        <end position="400"/>
    </location>
</feature>
<dbReference type="AlphaFoldDB" id="A0A941CQ55"/>
<comment type="caution">
    <text evidence="8">The sequence shown here is derived from an EMBL/GenBank/DDBJ whole genome shotgun (WGS) entry which is preliminary data.</text>
</comment>
<evidence type="ECO:0000313" key="9">
    <source>
        <dbReference type="Proteomes" id="UP000675379"/>
    </source>
</evidence>
<evidence type="ECO:0000256" key="3">
    <source>
        <dbReference type="ARBA" id="ARBA00022692"/>
    </source>
</evidence>
<sequence length="459" mass="49565">MSLETILGALMVLVFIFAIYKRALSPFAALISIPLIFGLLYLAITKQPLTDVFDWIYEGVFYKSALVDGKVKVTAGTMRSALMVLFACTYFTLMMMAGLFDPLVIAIIKLVKGDPLKIIVAATLTAAMVSLDGDGTSTVLITTAAFMPLFKRFNIKGIYLAILIALPTSVFNMTPWGGPLARVLSALDLDVTQLFPKLLPGMAIVMIYAVVVAYFIGQKERKRLGYDLSKAKTITAEEMESMYDAVRNNNPELKRPKAFWFNLVATAIIMYMLVAGVANSALLFLIGIAFALVVNYGFNFKEQKDMLADALQEGIPAGAMIIASGFFMGILNGSGMGSNIAQGLGSLVPNGMGNWLPIVTAVLGIPGLIFLSSDGYYFGILPVLAQLAATYGVTATAMGVGAMIPLATYYATPLIAWIFILCERCEVEYVDYSKMILAVGLPAFVLYVLTFIITGAIPL</sequence>
<evidence type="ECO:0000259" key="7">
    <source>
        <dbReference type="Pfam" id="PF03600"/>
    </source>
</evidence>
<organism evidence="8 9">
    <name type="scientific">Proteiniclasticum sediminis</name>
    <dbReference type="NCBI Taxonomy" id="2804028"/>
    <lineage>
        <taxon>Bacteria</taxon>
        <taxon>Bacillati</taxon>
        <taxon>Bacillota</taxon>
        <taxon>Clostridia</taxon>
        <taxon>Eubacteriales</taxon>
        <taxon>Clostridiaceae</taxon>
        <taxon>Proteiniclasticum</taxon>
    </lineage>
</organism>
<dbReference type="InterPro" id="IPR004680">
    <property type="entry name" value="Cit_transptr-like_dom"/>
</dbReference>
<keyword evidence="9" id="KW-1185">Reference proteome</keyword>
<keyword evidence="5 6" id="KW-0472">Membrane</keyword>
<dbReference type="NCBIfam" id="TIGR00784">
    <property type="entry name" value="citMHS"/>
    <property type="match status" value="1"/>
</dbReference>
<dbReference type="Pfam" id="PF03600">
    <property type="entry name" value="CitMHS"/>
    <property type="match status" value="1"/>
</dbReference>
<feature type="transmembrane region" description="Helical" evidence="6">
    <location>
        <begin position="27"/>
        <end position="44"/>
    </location>
</feature>
<evidence type="ECO:0000256" key="5">
    <source>
        <dbReference type="ARBA" id="ARBA00023136"/>
    </source>
</evidence>
<keyword evidence="2" id="KW-0813">Transport</keyword>
<dbReference type="RefSeq" id="WP_211800788.1">
    <property type="nucleotide sequence ID" value="NZ_JAGSCS010000007.1"/>
</dbReference>
<feature type="transmembrane region" description="Helical" evidence="6">
    <location>
        <begin position="258"/>
        <end position="275"/>
    </location>
</feature>
<dbReference type="Proteomes" id="UP000675379">
    <property type="component" value="Unassembled WGS sequence"/>
</dbReference>
<evidence type="ECO:0000256" key="6">
    <source>
        <dbReference type="SAM" id="Phobius"/>
    </source>
</evidence>
<protein>
    <submittedName>
        <fullName evidence="8">Citrate transporter</fullName>
    </submittedName>
</protein>
<feature type="domain" description="Citrate transporter-like" evidence="7">
    <location>
        <begin position="21"/>
        <end position="396"/>
    </location>
</feature>
<evidence type="ECO:0000256" key="1">
    <source>
        <dbReference type="ARBA" id="ARBA00004141"/>
    </source>
</evidence>
<dbReference type="EMBL" id="JAGSCS010000007">
    <property type="protein sequence ID" value="MBR0576039.1"/>
    <property type="molecule type" value="Genomic_DNA"/>
</dbReference>
<gene>
    <name evidence="8" type="ORF">KCG48_06755</name>
</gene>
<dbReference type="InterPro" id="IPR014738">
    <property type="entry name" value="Citrate_transporter"/>
</dbReference>
<feature type="transmembrane region" description="Helical" evidence="6">
    <location>
        <begin position="435"/>
        <end position="457"/>
    </location>
</feature>
<feature type="transmembrane region" description="Helical" evidence="6">
    <location>
        <begin position="198"/>
        <end position="216"/>
    </location>
</feature>
<feature type="transmembrane region" description="Helical" evidence="6">
    <location>
        <begin position="6"/>
        <end position="20"/>
    </location>
</feature>
<comment type="subcellular location">
    <subcellularLocation>
        <location evidence="1">Membrane</location>
        <topology evidence="1">Multi-pass membrane protein</topology>
    </subcellularLocation>
</comment>
<feature type="transmembrane region" description="Helical" evidence="6">
    <location>
        <begin position="157"/>
        <end position="178"/>
    </location>
</feature>
<evidence type="ECO:0000256" key="2">
    <source>
        <dbReference type="ARBA" id="ARBA00022448"/>
    </source>
</evidence>
<dbReference type="GO" id="GO:0015137">
    <property type="term" value="F:citrate transmembrane transporter activity"/>
    <property type="evidence" value="ECO:0007669"/>
    <property type="project" value="InterPro"/>
</dbReference>
<name>A0A941CQ55_9CLOT</name>
<keyword evidence="4 6" id="KW-1133">Transmembrane helix</keyword>
<proteinExistence type="predicted"/>
<feature type="transmembrane region" description="Helical" evidence="6">
    <location>
        <begin position="310"/>
        <end position="332"/>
    </location>
</feature>
<feature type="transmembrane region" description="Helical" evidence="6">
    <location>
        <begin position="281"/>
        <end position="298"/>
    </location>
</feature>
<feature type="transmembrane region" description="Helical" evidence="6">
    <location>
        <begin position="352"/>
        <end position="371"/>
    </location>
</feature>
<evidence type="ECO:0000313" key="8">
    <source>
        <dbReference type="EMBL" id="MBR0576039.1"/>
    </source>
</evidence>
<reference evidence="8" key="1">
    <citation type="submission" date="2021-04" db="EMBL/GenBank/DDBJ databases">
        <title>Proteiniclasticum sedimins sp. nov., an obligate anaerobic bacterium isolated from anaerobic sludge.</title>
        <authorList>
            <person name="Liu J."/>
        </authorList>
    </citation>
    <scope>NUCLEOTIDE SEQUENCE</scope>
    <source>
        <strain evidence="8">BAD-10</strain>
    </source>
</reference>
<evidence type="ECO:0000256" key="4">
    <source>
        <dbReference type="ARBA" id="ARBA00022989"/>
    </source>
</evidence>
<keyword evidence="3 6" id="KW-0812">Transmembrane</keyword>
<feature type="transmembrane region" description="Helical" evidence="6">
    <location>
        <begin position="81"/>
        <end position="108"/>
    </location>
</feature>
<accession>A0A941CQ55</accession>